<feature type="transmembrane region" description="Helical" evidence="1">
    <location>
        <begin position="6"/>
        <end position="25"/>
    </location>
</feature>
<evidence type="ECO:0000256" key="1">
    <source>
        <dbReference type="SAM" id="Phobius"/>
    </source>
</evidence>
<name>A0ABX2B8H6_9BACT</name>
<evidence type="ECO:0000313" key="3">
    <source>
        <dbReference type="Proteomes" id="UP000820977"/>
    </source>
</evidence>
<reference evidence="2 3" key="1">
    <citation type="submission" date="2020-05" db="EMBL/GenBank/DDBJ databases">
        <title>Distinct polysaccharide utilization as determinants for interspecies competition between intestinal Prevotella spp.</title>
        <authorList>
            <person name="Galvez E.J.C."/>
            <person name="Iljazovic A."/>
            <person name="Strowig T."/>
        </authorList>
    </citation>
    <scope>NUCLEOTIDE SEQUENCE [LARGE SCALE GENOMIC DNA]</scope>
    <source>
        <strain evidence="2 3">PCHR</strain>
    </source>
</reference>
<keyword evidence="3" id="KW-1185">Reference proteome</keyword>
<proteinExistence type="predicted"/>
<protein>
    <submittedName>
        <fullName evidence="2">Uncharacterized protein</fullName>
    </submittedName>
</protein>
<gene>
    <name evidence="2" type="ORF">HPS54_12765</name>
</gene>
<accession>A0ABX2B8H6</accession>
<keyword evidence="1" id="KW-1133">Transmembrane helix</keyword>
<comment type="caution">
    <text evidence="2">The sequence shown here is derived from an EMBL/GenBank/DDBJ whole genome shotgun (WGS) entry which is preliminary data.</text>
</comment>
<keyword evidence="1" id="KW-0472">Membrane</keyword>
<dbReference type="EMBL" id="JABKKJ010000055">
    <property type="protein sequence ID" value="NPE26359.1"/>
    <property type="molecule type" value="Genomic_DNA"/>
</dbReference>
<keyword evidence="1" id="KW-0812">Transmembrane</keyword>
<organism evidence="2 3">
    <name type="scientific">Xylanibacter caecicola</name>
    <dbReference type="NCBI Taxonomy" id="2736294"/>
    <lineage>
        <taxon>Bacteria</taxon>
        <taxon>Pseudomonadati</taxon>
        <taxon>Bacteroidota</taxon>
        <taxon>Bacteroidia</taxon>
        <taxon>Bacteroidales</taxon>
        <taxon>Prevotellaceae</taxon>
        <taxon>Xylanibacter</taxon>
    </lineage>
</organism>
<dbReference type="Proteomes" id="UP000820977">
    <property type="component" value="Unassembled WGS sequence"/>
</dbReference>
<dbReference type="RefSeq" id="WP_172345764.1">
    <property type="nucleotide sequence ID" value="NZ_CATJFF010000015.1"/>
</dbReference>
<evidence type="ECO:0000313" key="2">
    <source>
        <dbReference type="EMBL" id="NPE26359.1"/>
    </source>
</evidence>
<sequence length="150" mass="17515">MNWIIIITIAIAAFIGIMIISHIIFCKQMRVKGGVETIYKPLIDKILEYNDAEIVESKATNVTISGRFKDVSLLSQSAFNFLDCKETWKFYIQQNFKLISIFYILERPYAEYGAYKKFKWEFSTDDDINYITYFIDNAISEINSDCNIIL</sequence>